<name>A0A5M6CI90_9BACT</name>
<comment type="caution">
    <text evidence="9">The sequence shown here is derived from an EMBL/GenBank/DDBJ whole genome shotgun (WGS) entry which is preliminary data.</text>
</comment>
<reference evidence="9 10" key="1">
    <citation type="submission" date="2019-09" db="EMBL/GenBank/DDBJ databases">
        <title>Genome sequence and assembly of Taibaiella sp.</title>
        <authorList>
            <person name="Chhetri G."/>
        </authorList>
    </citation>
    <scope>NUCLEOTIDE SEQUENCE [LARGE SCALE GENOMIC DNA]</scope>
    <source>
        <strain evidence="9 10">KVB11</strain>
    </source>
</reference>
<comment type="pathway">
    <text evidence="7">Porphyrin-containing compound metabolism; protoheme biosynthesis; protoheme from protoporphyrin-IX: step 1/1.</text>
</comment>
<keyword evidence="7" id="KW-0479">Metal-binding</keyword>
<keyword evidence="10" id="KW-1185">Reference proteome</keyword>
<dbReference type="CDD" id="cd00419">
    <property type="entry name" value="Ferrochelatase_C"/>
    <property type="match status" value="1"/>
</dbReference>
<evidence type="ECO:0000256" key="7">
    <source>
        <dbReference type="HAMAP-Rule" id="MF_00323"/>
    </source>
</evidence>
<keyword evidence="4 7" id="KW-0456">Lyase</keyword>
<comment type="catalytic activity">
    <reaction evidence="6">
        <text>Fe-coproporphyrin III + 2 H(+) = coproporphyrin III + Fe(2+)</text>
        <dbReference type="Rhea" id="RHEA:49572"/>
        <dbReference type="ChEBI" id="CHEBI:15378"/>
        <dbReference type="ChEBI" id="CHEBI:29033"/>
        <dbReference type="ChEBI" id="CHEBI:68438"/>
        <dbReference type="ChEBI" id="CHEBI:131725"/>
        <dbReference type="EC" id="4.99.1.9"/>
    </reaction>
    <physiologicalReaction direction="right-to-left" evidence="6">
        <dbReference type="Rhea" id="RHEA:49574"/>
    </physiologicalReaction>
</comment>
<evidence type="ECO:0000256" key="5">
    <source>
        <dbReference type="ARBA" id="ARBA00023244"/>
    </source>
</evidence>
<dbReference type="InterPro" id="IPR033644">
    <property type="entry name" value="Ferrochelatase_C"/>
</dbReference>
<dbReference type="GO" id="GO:0005737">
    <property type="term" value="C:cytoplasm"/>
    <property type="evidence" value="ECO:0007669"/>
    <property type="project" value="UniProtKB-SubCell"/>
</dbReference>
<dbReference type="CDD" id="cd03411">
    <property type="entry name" value="Ferrochelatase_N"/>
    <property type="match status" value="1"/>
</dbReference>
<keyword evidence="7" id="KW-0963">Cytoplasm</keyword>
<keyword evidence="3 7" id="KW-0350">Heme biosynthesis</keyword>
<dbReference type="PANTHER" id="PTHR11108:SF1">
    <property type="entry name" value="FERROCHELATASE, MITOCHONDRIAL"/>
    <property type="match status" value="1"/>
</dbReference>
<protein>
    <recommendedName>
        <fullName evidence="7">Ferrochelatase</fullName>
        <ecNumber evidence="7">4.98.1.1</ecNumber>
    </recommendedName>
    <alternativeName>
        <fullName evidence="7">Heme synthase</fullName>
    </alternativeName>
    <alternativeName>
        <fullName evidence="7">Protoheme ferro-lyase</fullName>
    </alternativeName>
</protein>
<evidence type="ECO:0000256" key="1">
    <source>
        <dbReference type="ARBA" id="ARBA00007718"/>
    </source>
</evidence>
<dbReference type="RefSeq" id="WP_150032503.1">
    <property type="nucleotide sequence ID" value="NZ_VWSH01000002.1"/>
</dbReference>
<keyword evidence="5 7" id="KW-0627">Porphyrin biosynthesis</keyword>
<evidence type="ECO:0000256" key="8">
    <source>
        <dbReference type="RuleBase" id="RU004185"/>
    </source>
</evidence>
<dbReference type="EMBL" id="VWSH01000002">
    <property type="protein sequence ID" value="KAA5534824.1"/>
    <property type="molecule type" value="Genomic_DNA"/>
</dbReference>
<dbReference type="Proteomes" id="UP000323632">
    <property type="component" value="Unassembled WGS sequence"/>
</dbReference>
<evidence type="ECO:0000256" key="4">
    <source>
        <dbReference type="ARBA" id="ARBA00023239"/>
    </source>
</evidence>
<keyword evidence="2 7" id="KW-0408">Iron</keyword>
<dbReference type="UniPathway" id="UPA00252">
    <property type="reaction ID" value="UER00325"/>
</dbReference>
<organism evidence="9 10">
    <name type="scientific">Taibaiella lutea</name>
    <dbReference type="NCBI Taxonomy" id="2608001"/>
    <lineage>
        <taxon>Bacteria</taxon>
        <taxon>Pseudomonadati</taxon>
        <taxon>Bacteroidota</taxon>
        <taxon>Chitinophagia</taxon>
        <taxon>Chitinophagales</taxon>
        <taxon>Chitinophagaceae</taxon>
        <taxon>Taibaiella</taxon>
    </lineage>
</organism>
<dbReference type="Pfam" id="PF00762">
    <property type="entry name" value="Ferrochelatase"/>
    <property type="match status" value="1"/>
</dbReference>
<evidence type="ECO:0000256" key="6">
    <source>
        <dbReference type="ARBA" id="ARBA00024536"/>
    </source>
</evidence>
<dbReference type="EC" id="4.98.1.1" evidence="7"/>
<gene>
    <name evidence="7" type="primary">hemH</name>
    <name evidence="9" type="ORF">F0919_09460</name>
</gene>
<feature type="binding site" evidence="7">
    <location>
        <position position="194"/>
    </location>
    <ligand>
        <name>Fe(2+)</name>
        <dbReference type="ChEBI" id="CHEBI:29033"/>
    </ligand>
</feature>
<dbReference type="NCBIfam" id="TIGR00109">
    <property type="entry name" value="hemH"/>
    <property type="match status" value="1"/>
</dbReference>
<dbReference type="GO" id="GO:0046872">
    <property type="term" value="F:metal ion binding"/>
    <property type="evidence" value="ECO:0007669"/>
    <property type="project" value="UniProtKB-KW"/>
</dbReference>
<dbReference type="HAMAP" id="MF_00323">
    <property type="entry name" value="Ferrochelatase"/>
    <property type="match status" value="1"/>
</dbReference>
<comment type="function">
    <text evidence="7">Catalyzes the ferrous insertion into protoporphyrin IX.</text>
</comment>
<evidence type="ECO:0000313" key="9">
    <source>
        <dbReference type="EMBL" id="KAA5534824.1"/>
    </source>
</evidence>
<evidence type="ECO:0000256" key="3">
    <source>
        <dbReference type="ARBA" id="ARBA00023133"/>
    </source>
</evidence>
<dbReference type="GO" id="GO:0004325">
    <property type="term" value="F:ferrochelatase activity"/>
    <property type="evidence" value="ECO:0007669"/>
    <property type="project" value="UniProtKB-UniRule"/>
</dbReference>
<feature type="binding site" evidence="7">
    <location>
        <position position="294"/>
    </location>
    <ligand>
        <name>Fe(2+)</name>
        <dbReference type="ChEBI" id="CHEBI:29033"/>
    </ligand>
</feature>
<accession>A0A5M6CI90</accession>
<proteinExistence type="inferred from homology"/>
<dbReference type="InterPro" id="IPR001015">
    <property type="entry name" value="Ferrochelatase"/>
</dbReference>
<comment type="catalytic activity">
    <reaction evidence="7">
        <text>heme b + 2 H(+) = protoporphyrin IX + Fe(2+)</text>
        <dbReference type="Rhea" id="RHEA:22584"/>
        <dbReference type="ChEBI" id="CHEBI:15378"/>
        <dbReference type="ChEBI" id="CHEBI:29033"/>
        <dbReference type="ChEBI" id="CHEBI:57306"/>
        <dbReference type="ChEBI" id="CHEBI:60344"/>
        <dbReference type="EC" id="4.98.1.1"/>
    </reaction>
</comment>
<evidence type="ECO:0000256" key="2">
    <source>
        <dbReference type="ARBA" id="ARBA00023004"/>
    </source>
</evidence>
<sequence length="340" mass="39158">MTNTSDKALLLMNLGSPDAPEKKAVQRYLNEFLMDNRVLDFNPVFRYVLVRGIITPFRSEATATAYRKVWTKDGSPLVVLTNKLADAVRAKVAFPVKVAMRYGNPSPKKAFDDLLKEQPDIKEVVVLPLYPHYTMSSYETAVVYAQEIHKKYKYPFTLKFVNPFYNREDYLNALANSIRPFLAQDYDKILFSYHGLPERHMVKDDIKIQNATGKEGFKMPAYNYQKQCLETTDKVVKLLNIPEGKYETAFQSRLKQAGNEWIKPYTQVRLNDLPNEGVKKLLVVCPAFINDCLETLEEIKMQGKEDFVEHGGEDLIYIPCLNDNADWVDTVVKWANELMD</sequence>
<evidence type="ECO:0000313" key="10">
    <source>
        <dbReference type="Proteomes" id="UP000323632"/>
    </source>
</evidence>
<dbReference type="SUPFAM" id="SSF53800">
    <property type="entry name" value="Chelatase"/>
    <property type="match status" value="1"/>
</dbReference>
<comment type="similarity">
    <text evidence="1 7 8">Belongs to the ferrochelatase family.</text>
</comment>
<dbReference type="Gene3D" id="3.40.50.1400">
    <property type="match status" value="2"/>
</dbReference>
<dbReference type="GO" id="GO:0006783">
    <property type="term" value="P:heme biosynthetic process"/>
    <property type="evidence" value="ECO:0007669"/>
    <property type="project" value="UniProtKB-UniRule"/>
</dbReference>
<dbReference type="PANTHER" id="PTHR11108">
    <property type="entry name" value="FERROCHELATASE"/>
    <property type="match status" value="1"/>
</dbReference>
<comment type="subcellular location">
    <subcellularLocation>
        <location evidence="7">Cytoplasm</location>
    </subcellularLocation>
</comment>
<dbReference type="InterPro" id="IPR033659">
    <property type="entry name" value="Ferrochelatase_N"/>
</dbReference>
<dbReference type="AlphaFoldDB" id="A0A5M6CI90"/>